<dbReference type="PANTHER" id="PTHR11638">
    <property type="entry name" value="ATP-DEPENDENT CLP PROTEASE"/>
    <property type="match status" value="1"/>
</dbReference>
<dbReference type="Pfam" id="PF07724">
    <property type="entry name" value="AAA_2"/>
    <property type="match status" value="1"/>
</dbReference>
<dbReference type="Pfam" id="PF00004">
    <property type="entry name" value="AAA"/>
    <property type="match status" value="1"/>
</dbReference>
<keyword evidence="5 7" id="KW-0143">Chaperone</keyword>
<dbReference type="Gene3D" id="3.40.50.300">
    <property type="entry name" value="P-loop containing nucleotide triphosphate hydrolases"/>
    <property type="match status" value="2"/>
</dbReference>
<dbReference type="InterPro" id="IPR003593">
    <property type="entry name" value="AAA+_ATPase"/>
</dbReference>
<dbReference type="PANTHER" id="PTHR11638:SF111">
    <property type="entry name" value="ATP-DEPENDENT CLP PROTEASE ATP-BINDING SUBUNIT CLPA"/>
    <property type="match status" value="1"/>
</dbReference>
<dbReference type="SMART" id="SM00382">
    <property type="entry name" value="AAA"/>
    <property type="match status" value="2"/>
</dbReference>
<evidence type="ECO:0000256" key="3">
    <source>
        <dbReference type="ARBA" id="ARBA00022741"/>
    </source>
</evidence>
<keyword evidence="2 6" id="KW-0677">Repeat</keyword>
<dbReference type="EMBL" id="CP032551">
    <property type="protein sequence ID" value="QGT95255.1"/>
    <property type="molecule type" value="Genomic_DNA"/>
</dbReference>
<evidence type="ECO:0000256" key="4">
    <source>
        <dbReference type="ARBA" id="ARBA00022840"/>
    </source>
</evidence>
<comment type="similarity">
    <text evidence="1 7">Belongs to the ClpA/ClpB family.</text>
</comment>
<dbReference type="KEGG" id="panm:D3795_03260"/>
<dbReference type="GO" id="GO:0043335">
    <property type="term" value="P:protein unfolding"/>
    <property type="evidence" value="ECO:0007669"/>
    <property type="project" value="InterPro"/>
</dbReference>
<dbReference type="Pfam" id="PF17871">
    <property type="entry name" value="AAA_lid_9"/>
    <property type="match status" value="1"/>
</dbReference>
<dbReference type="InterPro" id="IPR028299">
    <property type="entry name" value="ClpA/B_CS2"/>
</dbReference>
<dbReference type="GO" id="GO:0034605">
    <property type="term" value="P:cellular response to heat"/>
    <property type="evidence" value="ECO:0007669"/>
    <property type="project" value="TreeGrafter"/>
</dbReference>
<keyword evidence="9" id="KW-0645">Protease</keyword>
<evidence type="ECO:0000256" key="5">
    <source>
        <dbReference type="ARBA" id="ARBA00023186"/>
    </source>
</evidence>
<dbReference type="RefSeq" id="WP_156266197.1">
    <property type="nucleotide sequence ID" value="NZ_CP032551.1"/>
</dbReference>
<keyword evidence="3 7" id="KW-0547">Nucleotide-binding</keyword>
<dbReference type="GO" id="GO:0005524">
    <property type="term" value="F:ATP binding"/>
    <property type="evidence" value="ECO:0007669"/>
    <property type="project" value="UniProtKB-KW"/>
</dbReference>
<dbReference type="SUPFAM" id="SSF52540">
    <property type="entry name" value="P-loop containing nucleoside triphosphate hydrolases"/>
    <property type="match status" value="2"/>
</dbReference>
<dbReference type="InterPro" id="IPR019489">
    <property type="entry name" value="Clp_ATPase_C"/>
</dbReference>
<dbReference type="InterPro" id="IPR036628">
    <property type="entry name" value="Clp_N_dom_sf"/>
</dbReference>
<feature type="domain" description="Clp R" evidence="8">
    <location>
        <begin position="1"/>
        <end position="145"/>
    </location>
</feature>
<accession>A0AA92ES19</accession>
<dbReference type="PROSITE" id="PS00870">
    <property type="entry name" value="CLPAB_1"/>
    <property type="match status" value="1"/>
</dbReference>
<dbReference type="Pfam" id="PF02861">
    <property type="entry name" value="Clp_N"/>
    <property type="match status" value="1"/>
</dbReference>
<dbReference type="PROSITE" id="PS00871">
    <property type="entry name" value="CLPAB_2"/>
    <property type="match status" value="1"/>
</dbReference>
<evidence type="ECO:0000256" key="2">
    <source>
        <dbReference type="ARBA" id="ARBA00022737"/>
    </source>
</evidence>
<dbReference type="Gene3D" id="1.10.8.60">
    <property type="match status" value="2"/>
</dbReference>
<name>A0AA92ES19_9GAMM</name>
<dbReference type="GO" id="GO:0008233">
    <property type="term" value="F:peptidase activity"/>
    <property type="evidence" value="ECO:0007669"/>
    <property type="project" value="UniProtKB-KW"/>
</dbReference>
<dbReference type="InterPro" id="IPR003959">
    <property type="entry name" value="ATPase_AAA_core"/>
</dbReference>
<keyword evidence="4 7" id="KW-0067">ATP-binding</keyword>
<evidence type="ECO:0000259" key="8">
    <source>
        <dbReference type="PROSITE" id="PS51903"/>
    </source>
</evidence>
<evidence type="ECO:0000313" key="10">
    <source>
        <dbReference type="Proteomes" id="UP000427820"/>
    </source>
</evidence>
<dbReference type="GO" id="GO:0005737">
    <property type="term" value="C:cytoplasm"/>
    <property type="evidence" value="ECO:0007669"/>
    <property type="project" value="TreeGrafter"/>
</dbReference>
<evidence type="ECO:0000256" key="1">
    <source>
        <dbReference type="ARBA" id="ARBA00008675"/>
    </source>
</evidence>
<dbReference type="InterPro" id="IPR050130">
    <property type="entry name" value="ClpA_ClpB"/>
</dbReference>
<reference evidence="9 10" key="1">
    <citation type="submission" date="2018-09" db="EMBL/GenBank/DDBJ databases">
        <title>Whole genome sequencing of Idiomarina andamanensis W-5T (LMG 29773T= JCM 31645T).</title>
        <authorList>
            <person name="Das S.K."/>
        </authorList>
    </citation>
    <scope>NUCLEOTIDE SEQUENCE [LARGE SCALE GENOMIC DNA]</scope>
    <source>
        <strain evidence="9 10">W-5T</strain>
    </source>
</reference>
<dbReference type="InterPro" id="IPR013461">
    <property type="entry name" value="ClpA"/>
</dbReference>
<dbReference type="FunFam" id="3.40.50.300:FF:000025">
    <property type="entry name" value="ATP-dependent Clp protease subunit"/>
    <property type="match status" value="1"/>
</dbReference>
<evidence type="ECO:0000256" key="6">
    <source>
        <dbReference type="PROSITE-ProRule" id="PRU01251"/>
    </source>
</evidence>
<dbReference type="SUPFAM" id="SSF81923">
    <property type="entry name" value="Double Clp-N motif"/>
    <property type="match status" value="1"/>
</dbReference>
<dbReference type="InterPro" id="IPR041546">
    <property type="entry name" value="ClpA/ClpB_AAA_lid"/>
</dbReference>
<gene>
    <name evidence="9" type="primary">clpA</name>
    <name evidence="9" type="ORF">D3795_03260</name>
</gene>
<dbReference type="CDD" id="cd19499">
    <property type="entry name" value="RecA-like_ClpB_Hsp104-like"/>
    <property type="match status" value="1"/>
</dbReference>
<dbReference type="CDD" id="cd00009">
    <property type="entry name" value="AAA"/>
    <property type="match status" value="1"/>
</dbReference>
<dbReference type="AlphaFoldDB" id="A0AA92ES19"/>
<sequence>MLNKALEITLNDAFRLARDHRHELMTVEHLLLALLDNPEAAQALRACGLEFTQLKQELLSYVDRSTPSFDDESADTDTQPTLGFQRVLQRAVFHVQSSGNSEVTGANVLVAIFGEQESHAVYLLNKHDITRLDVVHYLSHGMTKIDDESSQTDSSDAETIEAQTEEQQSFLKRFCTNLNARAREGKIDPLIGRDFELERCIQVLCRRRKNNPLLVGEAGVGKTAIAEGLAHRIVTDDVPEVMQNAVIYSLDMGGLLAGTKYRGDFEKRFKQLLKELAEQPDAILFIDEIHTIIGAGAASGGVLDASNLLKPLLSSGELKCIGSTTYTEYKNIFEKDRALVRRFQKIDVAEPSVDDTTRILQGLKERYEEHHGIRYTQPAIRAAAELSARYINERHLPDKAIDVLDEAGASQRLLPPSKRKKTIGVQDIESIIAKIARIPEQSVSRSDQQILKKLDRNLKLVVFGQDQAIDQLTAAIRLSRSGLGQEHKPIGSFLFAGPTGVGKTEITQQLAKVLGIEFVRFDMSEYMERHAVSRLIGAPPGYVGFEQGGLLTDAVIKHPHCVLLLDEIEKAHSDIYNILLQVMDHGTLTDNNGRKADFRNVIVVMTTNAGVQETVRQSIGFQQQDHAPDAMAEINRTFSPEFRNRLDGIVWFNHLNQEVIEQVVDKFICELQAQLDKKHVSLELEPAAIRWLAEKGYDKAMGARPMARVIQEHLKKPLANEILFGKLAHGGAVNVSVAKGQLELKIEEREARGSTTD</sequence>
<protein>
    <submittedName>
        <fullName evidence="9">ATP-dependent Clp protease ATP-binding subunit ClpA</fullName>
    </submittedName>
</protein>
<proteinExistence type="inferred from homology"/>
<dbReference type="Pfam" id="PF10431">
    <property type="entry name" value="ClpB_D2-small"/>
    <property type="match status" value="1"/>
</dbReference>
<dbReference type="PROSITE" id="PS51903">
    <property type="entry name" value="CLP_R"/>
    <property type="match status" value="1"/>
</dbReference>
<dbReference type="InterPro" id="IPR001270">
    <property type="entry name" value="ClpA/B"/>
</dbReference>
<dbReference type="Proteomes" id="UP000427820">
    <property type="component" value="Chromosome"/>
</dbReference>
<dbReference type="PRINTS" id="PR00300">
    <property type="entry name" value="CLPPROTEASEA"/>
</dbReference>
<evidence type="ECO:0000256" key="7">
    <source>
        <dbReference type="RuleBase" id="RU004432"/>
    </source>
</evidence>
<dbReference type="FunFam" id="1.10.8.60:FF:000011">
    <property type="entry name" value="ATP-dependent Clp protease ATP-binding subunit"/>
    <property type="match status" value="1"/>
</dbReference>
<dbReference type="Gene3D" id="1.10.1780.10">
    <property type="entry name" value="Clp, N-terminal domain"/>
    <property type="match status" value="1"/>
</dbReference>
<dbReference type="InterPro" id="IPR004176">
    <property type="entry name" value="Clp_R_N"/>
</dbReference>
<dbReference type="GO" id="GO:0006508">
    <property type="term" value="P:proteolysis"/>
    <property type="evidence" value="ECO:0007669"/>
    <property type="project" value="UniProtKB-KW"/>
</dbReference>
<dbReference type="GO" id="GO:0016887">
    <property type="term" value="F:ATP hydrolysis activity"/>
    <property type="evidence" value="ECO:0007669"/>
    <property type="project" value="InterPro"/>
</dbReference>
<dbReference type="NCBIfam" id="TIGR02639">
    <property type="entry name" value="ClpA"/>
    <property type="match status" value="1"/>
</dbReference>
<dbReference type="InterPro" id="IPR018368">
    <property type="entry name" value="ClpA/B_CS1"/>
</dbReference>
<dbReference type="SMART" id="SM01086">
    <property type="entry name" value="ClpB_D2-small"/>
    <property type="match status" value="1"/>
</dbReference>
<keyword evidence="9" id="KW-0378">Hydrolase</keyword>
<evidence type="ECO:0000313" key="9">
    <source>
        <dbReference type="EMBL" id="QGT95255.1"/>
    </source>
</evidence>
<dbReference type="InterPro" id="IPR027417">
    <property type="entry name" value="P-loop_NTPase"/>
</dbReference>
<organism evidence="9 10">
    <name type="scientific">Pseudidiomarina andamanensis</name>
    <dbReference type="NCBI Taxonomy" id="1940690"/>
    <lineage>
        <taxon>Bacteria</taxon>
        <taxon>Pseudomonadati</taxon>
        <taxon>Pseudomonadota</taxon>
        <taxon>Gammaproteobacteria</taxon>
        <taxon>Alteromonadales</taxon>
        <taxon>Idiomarinaceae</taxon>
        <taxon>Pseudidiomarina</taxon>
    </lineage>
</organism>
<keyword evidence="10" id="KW-1185">Reference proteome</keyword>